<keyword evidence="2" id="KW-1185">Reference proteome</keyword>
<organism evidence="1 2">
    <name type="scientific">Mycena metata</name>
    <dbReference type="NCBI Taxonomy" id="1033252"/>
    <lineage>
        <taxon>Eukaryota</taxon>
        <taxon>Fungi</taxon>
        <taxon>Dikarya</taxon>
        <taxon>Basidiomycota</taxon>
        <taxon>Agaricomycotina</taxon>
        <taxon>Agaricomycetes</taxon>
        <taxon>Agaricomycetidae</taxon>
        <taxon>Agaricales</taxon>
        <taxon>Marasmiineae</taxon>
        <taxon>Mycenaceae</taxon>
        <taxon>Mycena</taxon>
    </lineage>
</organism>
<gene>
    <name evidence="1" type="ORF">B0H16DRAFT_1312518</name>
</gene>
<name>A0AAD7JED3_9AGAR</name>
<dbReference type="AlphaFoldDB" id="A0AAD7JED3"/>
<accession>A0AAD7JED3</accession>
<sequence>MCRTGELAPPAGARFVGATLQRSGSLLLHLDSSASAKWIKDNIEAFLAGLGGTSVYKQRFYNVKVQYIPVSFDPASQGVRRAVEDDNKFPKGSLAKAWWLKPPHRRHAQQRVAHAVLGFEDAAAANRVIRDGAFIEGARVYGGKLLAEPIRCMKCQGIGQNHVAATCKAQGDVCARCAEAHRTADCTVSDERRACANCKAAKRQYQGHGAADRTCPIFEEKLQYALERNPEASYPYFLVADDPNSWV</sequence>
<dbReference type="EMBL" id="JARKIB010000036">
    <property type="protein sequence ID" value="KAJ7760949.1"/>
    <property type="molecule type" value="Genomic_DNA"/>
</dbReference>
<dbReference type="Proteomes" id="UP001215598">
    <property type="component" value="Unassembled WGS sequence"/>
</dbReference>
<evidence type="ECO:0000313" key="1">
    <source>
        <dbReference type="EMBL" id="KAJ7760949.1"/>
    </source>
</evidence>
<comment type="caution">
    <text evidence="1">The sequence shown here is derived from an EMBL/GenBank/DDBJ whole genome shotgun (WGS) entry which is preliminary data.</text>
</comment>
<protein>
    <submittedName>
        <fullName evidence="1">Uncharacterized protein</fullName>
    </submittedName>
</protein>
<reference evidence="1" key="1">
    <citation type="submission" date="2023-03" db="EMBL/GenBank/DDBJ databases">
        <title>Massive genome expansion in bonnet fungi (Mycena s.s.) driven by repeated elements and novel gene families across ecological guilds.</title>
        <authorList>
            <consortium name="Lawrence Berkeley National Laboratory"/>
            <person name="Harder C.B."/>
            <person name="Miyauchi S."/>
            <person name="Viragh M."/>
            <person name="Kuo A."/>
            <person name="Thoen E."/>
            <person name="Andreopoulos B."/>
            <person name="Lu D."/>
            <person name="Skrede I."/>
            <person name="Drula E."/>
            <person name="Henrissat B."/>
            <person name="Morin E."/>
            <person name="Kohler A."/>
            <person name="Barry K."/>
            <person name="LaButti K."/>
            <person name="Morin E."/>
            <person name="Salamov A."/>
            <person name="Lipzen A."/>
            <person name="Mereny Z."/>
            <person name="Hegedus B."/>
            <person name="Baldrian P."/>
            <person name="Stursova M."/>
            <person name="Weitz H."/>
            <person name="Taylor A."/>
            <person name="Grigoriev I.V."/>
            <person name="Nagy L.G."/>
            <person name="Martin F."/>
            <person name="Kauserud H."/>
        </authorList>
    </citation>
    <scope>NUCLEOTIDE SEQUENCE</scope>
    <source>
        <strain evidence="1">CBHHK182m</strain>
    </source>
</reference>
<feature type="non-terminal residue" evidence="1">
    <location>
        <position position="247"/>
    </location>
</feature>
<proteinExistence type="predicted"/>
<evidence type="ECO:0000313" key="2">
    <source>
        <dbReference type="Proteomes" id="UP001215598"/>
    </source>
</evidence>